<accession>A0A0J9CEP0</accession>
<proteinExistence type="predicted"/>
<evidence type="ECO:0000313" key="3">
    <source>
        <dbReference type="Proteomes" id="UP000037392"/>
    </source>
</evidence>
<dbReference type="Proteomes" id="UP000037392">
    <property type="component" value="Unassembled WGS sequence"/>
</dbReference>
<evidence type="ECO:0000259" key="1">
    <source>
        <dbReference type="Pfam" id="PF21837"/>
    </source>
</evidence>
<comment type="caution">
    <text evidence="2">The sequence shown here is derived from an EMBL/GenBank/DDBJ whole genome shotgun (WGS) entry which is preliminary data.</text>
</comment>
<gene>
    <name evidence="2" type="ORF">HMPREF9470_00949</name>
</gene>
<evidence type="ECO:0000313" key="2">
    <source>
        <dbReference type="EMBL" id="KMW23733.1"/>
    </source>
</evidence>
<organism evidence="2 3">
    <name type="scientific">[Clostridium] citroniae WAL-19142</name>
    <dbReference type="NCBI Taxonomy" id="742734"/>
    <lineage>
        <taxon>Bacteria</taxon>
        <taxon>Bacillati</taxon>
        <taxon>Bacillota</taxon>
        <taxon>Clostridia</taxon>
        <taxon>Lachnospirales</taxon>
        <taxon>Lachnospiraceae</taxon>
        <taxon>Enterocloster</taxon>
    </lineage>
</organism>
<dbReference type="AlphaFoldDB" id="A0A0J9CEP0"/>
<feature type="domain" description="DUF6896" evidence="1">
    <location>
        <begin position="6"/>
        <end position="131"/>
    </location>
</feature>
<dbReference type="InterPro" id="IPR054191">
    <property type="entry name" value="DUF6896"/>
</dbReference>
<dbReference type="PATRIC" id="fig|742734.4.peg.1005"/>
<dbReference type="Pfam" id="PF21837">
    <property type="entry name" value="DUF6896"/>
    <property type="match status" value="1"/>
</dbReference>
<sequence>MDEILKQLTIEYLEAVEDRCSLLFQALNVKNKFELGPIMRQCQEPRKEFFVNGKRYEAYLHGRGCNVFDGQINIDWDFDAVGYGINPHLLSYYIEQSAPELHKLYPEARIKDEFEKALTTGELVKRCFLYYYV</sequence>
<dbReference type="EMBL" id="ADLK01000005">
    <property type="protein sequence ID" value="KMW23733.1"/>
    <property type="molecule type" value="Genomic_DNA"/>
</dbReference>
<dbReference type="RefSeq" id="WP_048929332.1">
    <property type="nucleotide sequence ID" value="NZ_KQ235876.1"/>
</dbReference>
<dbReference type="GeneID" id="93165724"/>
<name>A0A0J9CEP0_9FIRM</name>
<protein>
    <recommendedName>
        <fullName evidence="1">DUF6896 domain-containing protein</fullName>
    </recommendedName>
</protein>
<reference evidence="2 3" key="1">
    <citation type="submission" date="2011-04" db="EMBL/GenBank/DDBJ databases">
        <title>The Genome Sequence of Clostridium citroniae WAL-19142.</title>
        <authorList>
            <consortium name="The Broad Institute Genome Sequencing Platform"/>
            <person name="Earl A."/>
            <person name="Ward D."/>
            <person name="Feldgarden M."/>
            <person name="Gevers D."/>
            <person name="Warren Y.A."/>
            <person name="Tyrrell K.L."/>
            <person name="Citron D.M."/>
            <person name="Goldstein E.J."/>
            <person name="Daigneault M."/>
            <person name="Allen-Vercoe E."/>
            <person name="Young S.K."/>
            <person name="Zeng Q."/>
            <person name="Gargeya S."/>
            <person name="Fitzgerald M."/>
            <person name="Haas B."/>
            <person name="Abouelleil A."/>
            <person name="Alvarado L."/>
            <person name="Arachchi H.M."/>
            <person name="Berlin A."/>
            <person name="Brown A."/>
            <person name="Chapman S.B."/>
            <person name="Chen Z."/>
            <person name="Dunbar C."/>
            <person name="Freedman E."/>
            <person name="Gearin G."/>
            <person name="Gellesch M."/>
            <person name="Goldberg J."/>
            <person name="Griggs A."/>
            <person name="Gujja S."/>
            <person name="Heilman E.R."/>
            <person name="Heiman D."/>
            <person name="Howarth C."/>
            <person name="Larson L."/>
            <person name="Lui A."/>
            <person name="MacDonald P.J."/>
            <person name="Mehta T."/>
            <person name="Montmayeur A."/>
            <person name="Murphy C."/>
            <person name="Neiman D."/>
            <person name="Pearson M."/>
            <person name="Priest M."/>
            <person name="Roberts A."/>
            <person name="Saif S."/>
            <person name="Shea T."/>
            <person name="Shenoy N."/>
            <person name="Sisk P."/>
            <person name="Stolte C."/>
            <person name="Sykes S."/>
            <person name="White J."/>
            <person name="Yandava C."/>
            <person name="Wortman J."/>
            <person name="Nusbaum C."/>
            <person name="Birren B."/>
        </authorList>
    </citation>
    <scope>NUCLEOTIDE SEQUENCE [LARGE SCALE GENOMIC DNA]</scope>
    <source>
        <strain evidence="2 3">WAL-19142</strain>
    </source>
</reference>